<dbReference type="InterPro" id="IPR015865">
    <property type="entry name" value="Riboflavin_kinase_bac/euk"/>
</dbReference>
<evidence type="ECO:0000256" key="6">
    <source>
        <dbReference type="ARBA" id="ARBA00012105"/>
    </source>
</evidence>
<evidence type="ECO:0000256" key="14">
    <source>
        <dbReference type="ARBA" id="ARBA00022833"/>
    </source>
</evidence>
<evidence type="ECO:0000256" key="2">
    <source>
        <dbReference type="ARBA" id="ARBA00001947"/>
    </source>
</evidence>
<protein>
    <recommendedName>
        <fullName evidence="7">Riboflavin kinase</fullName>
        <ecNumber evidence="6">2.7.1.26</ecNumber>
    </recommendedName>
    <alternativeName>
        <fullName evidence="17">Flavin mononucleotide kinase 1</fullName>
    </alternativeName>
</protein>
<keyword evidence="15" id="KW-0067">ATP-binding</keyword>
<dbReference type="EMBL" id="NIDN02000035">
    <property type="protein sequence ID" value="RLL99245.1"/>
    <property type="molecule type" value="Genomic_DNA"/>
</dbReference>
<evidence type="ECO:0000256" key="18">
    <source>
        <dbReference type="ARBA" id="ARBA00047880"/>
    </source>
</evidence>
<keyword evidence="16" id="KW-0460">Magnesium</keyword>
<feature type="domain" description="Riboflavin kinase" evidence="20">
    <location>
        <begin position="18"/>
        <end position="187"/>
    </location>
</feature>
<evidence type="ECO:0000256" key="12">
    <source>
        <dbReference type="ARBA" id="ARBA00022741"/>
    </source>
</evidence>
<evidence type="ECO:0000256" key="4">
    <source>
        <dbReference type="ARBA" id="ARBA00005201"/>
    </source>
</evidence>
<evidence type="ECO:0000256" key="7">
    <source>
        <dbReference type="ARBA" id="ARBA00017394"/>
    </source>
</evidence>
<dbReference type="AlphaFoldDB" id="A0A421DAW9"/>
<keyword evidence="8" id="KW-0285">Flavoprotein</keyword>
<keyword evidence="10" id="KW-0808">Transferase</keyword>
<comment type="pathway">
    <text evidence="4">Cofactor biosynthesis; FMN biosynthesis; FMN from riboflavin (ATP route): step 1/1.</text>
</comment>
<keyword evidence="14" id="KW-0862">Zinc</keyword>
<comment type="cofactor">
    <cofactor evidence="2">
        <name>Zn(2+)</name>
        <dbReference type="ChEBI" id="CHEBI:29105"/>
    </cofactor>
</comment>
<evidence type="ECO:0000256" key="1">
    <source>
        <dbReference type="ARBA" id="ARBA00001946"/>
    </source>
</evidence>
<feature type="compositionally biased region" description="Polar residues" evidence="19">
    <location>
        <begin position="226"/>
        <end position="241"/>
    </location>
</feature>
<dbReference type="Gene3D" id="3.10.450.50">
    <property type="match status" value="1"/>
</dbReference>
<evidence type="ECO:0000256" key="9">
    <source>
        <dbReference type="ARBA" id="ARBA00022643"/>
    </source>
</evidence>
<dbReference type="GO" id="GO:0009398">
    <property type="term" value="P:FMN biosynthetic process"/>
    <property type="evidence" value="ECO:0007669"/>
    <property type="project" value="UniProtKB-UniPathway"/>
</dbReference>
<accession>A0A421DAW9</accession>
<evidence type="ECO:0000256" key="5">
    <source>
        <dbReference type="ARBA" id="ARBA00010108"/>
    </source>
</evidence>
<keyword evidence="13" id="KW-0418">Kinase</keyword>
<dbReference type="Pfam" id="PF01687">
    <property type="entry name" value="Flavokinase"/>
    <property type="match status" value="1"/>
</dbReference>
<comment type="caution">
    <text evidence="21">The sequence shown here is derived from an EMBL/GenBank/DDBJ whole genome shotgun (WGS) entry which is preliminary data.</text>
</comment>
<dbReference type="STRING" id="1245748.A0A421DAW9"/>
<evidence type="ECO:0000256" key="10">
    <source>
        <dbReference type="ARBA" id="ARBA00022679"/>
    </source>
</evidence>
<dbReference type="UniPathway" id="UPA00276">
    <property type="reaction ID" value="UER00406"/>
</dbReference>
<keyword evidence="22" id="KW-1185">Reference proteome</keyword>
<evidence type="ECO:0000313" key="21">
    <source>
        <dbReference type="EMBL" id="RLL99245.1"/>
    </source>
</evidence>
<evidence type="ECO:0000256" key="13">
    <source>
        <dbReference type="ARBA" id="ARBA00022777"/>
    </source>
</evidence>
<reference evidence="21 22" key="1">
    <citation type="submission" date="2018-08" db="EMBL/GenBank/DDBJ databases">
        <title>Draft genome sequences of two Aspergillus turcosus clinical strains isolated from bronchoalveolar lavage fluid: one azole-susceptible and the other azole-resistant.</title>
        <authorList>
            <person name="Parent-Michaud M."/>
            <person name="Dufresne P.J."/>
            <person name="Fournier E."/>
            <person name="Martineau C."/>
            <person name="Moreira S."/>
            <person name="Perkins V."/>
            <person name="De Repentigny L."/>
            <person name="Dufresne S.F."/>
        </authorList>
    </citation>
    <scope>NUCLEOTIDE SEQUENCE [LARGE SCALE GENOMIC DNA]</scope>
    <source>
        <strain evidence="21">HMR AF 1038</strain>
    </source>
</reference>
<dbReference type="GO" id="GO:0046872">
    <property type="term" value="F:metal ion binding"/>
    <property type="evidence" value="ECO:0007669"/>
    <property type="project" value="UniProtKB-KW"/>
</dbReference>
<dbReference type="SMART" id="SM00904">
    <property type="entry name" value="Flavokinase"/>
    <property type="match status" value="1"/>
</dbReference>
<sequence>MRPDGPRDPVAGPDSGPEPPYPVRLSGPVIKGFGRGSKELGIPTANIPADGLAAYPDLQVGVYYGVVALDPAKFQHPSSSSSSSTAGAEAGAAVLPAVLSIGYNPFYKNETKSIEIHIMPPLSSPSPTAEGAGAAGQVKFHKLPDFYGTQLKLLILGYIRPEYDYVSLEALIEDIRVDCEVARRSLQRKAYKCYLDADEKECSDKEKMDRLRQHLSRRRRSSNSSAPLQSPKSPNFPSTSTDWRKDERDVPPRRLYVTSDTHEFDSTIIARFQGEGFEVEYLPFPGGNEDDERDRKDLENLLHEREDDLEPGERYAVVGMSNLILMSRLERIVDKKSISPAGLSAARIAPPVHNSYQSSSQNIHLAGHQNPSFWDDYSAHPSKKRHRCHLFFYPESEPGFAEHPSPTYDRLSSRLAWSRALDCLKRGFGWPGGGWKMPDVETIWEEYWRNLLDADRHRQPEAEQHAAKTMKMLIGSDDPKSLDRQIDETPLVNCVPTMVGGSDEQSISTFYAGAFFPTGPPSQHIRLLSRTVGPDRIVDEILLAFRHTEEIPWLLPRVPPTDRDVKVVLVMTASFRAGKLSRQNIYWDQASVLVQIGLLDPALVPGGFRATGKTREGRQDVEILPVVGAEGVERILNG</sequence>
<dbReference type="InterPro" id="IPR032710">
    <property type="entry name" value="NTF2-like_dom_sf"/>
</dbReference>
<proteinExistence type="inferred from homology"/>
<dbReference type="Proteomes" id="UP000215289">
    <property type="component" value="Unassembled WGS sequence"/>
</dbReference>
<evidence type="ECO:0000256" key="8">
    <source>
        <dbReference type="ARBA" id="ARBA00022630"/>
    </source>
</evidence>
<dbReference type="SUPFAM" id="SSF82114">
    <property type="entry name" value="Riboflavin kinase-like"/>
    <property type="match status" value="1"/>
</dbReference>
<gene>
    <name evidence="21" type="ORF">CFD26_103040</name>
</gene>
<evidence type="ECO:0000256" key="17">
    <source>
        <dbReference type="ARBA" id="ARBA00029960"/>
    </source>
</evidence>
<name>A0A421DAW9_9EURO</name>
<dbReference type="FunFam" id="2.40.30.30:FF:000008">
    <property type="entry name" value="Riboflavin kinase"/>
    <property type="match status" value="1"/>
</dbReference>
<evidence type="ECO:0000259" key="20">
    <source>
        <dbReference type="SMART" id="SM00904"/>
    </source>
</evidence>
<evidence type="ECO:0000256" key="3">
    <source>
        <dbReference type="ARBA" id="ARBA00003572"/>
    </source>
</evidence>
<keyword evidence="12" id="KW-0547">Nucleotide-binding</keyword>
<dbReference type="GO" id="GO:0005524">
    <property type="term" value="F:ATP binding"/>
    <property type="evidence" value="ECO:0007669"/>
    <property type="project" value="UniProtKB-KW"/>
</dbReference>
<evidence type="ECO:0000256" key="16">
    <source>
        <dbReference type="ARBA" id="ARBA00022842"/>
    </source>
</evidence>
<dbReference type="PANTHER" id="PTHR22749:SF6">
    <property type="entry name" value="RIBOFLAVIN KINASE"/>
    <property type="match status" value="1"/>
</dbReference>
<dbReference type="InterPro" id="IPR023465">
    <property type="entry name" value="Riboflavin_kinase_dom_sf"/>
</dbReference>
<organism evidence="21 22">
    <name type="scientific">Aspergillus turcosus</name>
    <dbReference type="NCBI Taxonomy" id="1245748"/>
    <lineage>
        <taxon>Eukaryota</taxon>
        <taxon>Fungi</taxon>
        <taxon>Dikarya</taxon>
        <taxon>Ascomycota</taxon>
        <taxon>Pezizomycotina</taxon>
        <taxon>Eurotiomycetes</taxon>
        <taxon>Eurotiomycetidae</taxon>
        <taxon>Eurotiales</taxon>
        <taxon>Aspergillaceae</taxon>
        <taxon>Aspergillus</taxon>
        <taxon>Aspergillus subgen. Fumigati</taxon>
    </lineage>
</organism>
<dbReference type="Gene3D" id="2.40.30.30">
    <property type="entry name" value="Riboflavin kinase-like"/>
    <property type="match status" value="1"/>
</dbReference>
<comment type="cofactor">
    <cofactor evidence="1">
        <name>Mg(2+)</name>
        <dbReference type="ChEBI" id="CHEBI:18420"/>
    </cofactor>
</comment>
<dbReference type="GO" id="GO:0005739">
    <property type="term" value="C:mitochondrion"/>
    <property type="evidence" value="ECO:0007669"/>
    <property type="project" value="TreeGrafter"/>
</dbReference>
<comment type="function">
    <text evidence="3">Catalyzes the phosphorylation of riboflavin (vitamin B2) to form flavin mononucleotide (FMN) coenzyme.</text>
</comment>
<evidence type="ECO:0000256" key="15">
    <source>
        <dbReference type="ARBA" id="ARBA00022840"/>
    </source>
</evidence>
<keyword evidence="9" id="KW-0288">FMN</keyword>
<dbReference type="EC" id="2.7.1.26" evidence="6"/>
<evidence type="ECO:0000256" key="19">
    <source>
        <dbReference type="SAM" id="MobiDB-lite"/>
    </source>
</evidence>
<comment type="catalytic activity">
    <reaction evidence="18">
        <text>riboflavin + ATP = FMN + ADP + H(+)</text>
        <dbReference type="Rhea" id="RHEA:14357"/>
        <dbReference type="ChEBI" id="CHEBI:15378"/>
        <dbReference type="ChEBI" id="CHEBI:30616"/>
        <dbReference type="ChEBI" id="CHEBI:57986"/>
        <dbReference type="ChEBI" id="CHEBI:58210"/>
        <dbReference type="ChEBI" id="CHEBI:456216"/>
        <dbReference type="EC" id="2.7.1.26"/>
    </reaction>
</comment>
<dbReference type="OrthoDB" id="5440at2759"/>
<dbReference type="SUPFAM" id="SSF54427">
    <property type="entry name" value="NTF2-like"/>
    <property type="match status" value="1"/>
</dbReference>
<dbReference type="PANTHER" id="PTHR22749">
    <property type="entry name" value="RIBOFLAVIN KINASE/FMN ADENYLYLTRANSFERASE"/>
    <property type="match status" value="1"/>
</dbReference>
<evidence type="ECO:0000313" key="22">
    <source>
        <dbReference type="Proteomes" id="UP000215289"/>
    </source>
</evidence>
<feature type="region of interest" description="Disordered" evidence="19">
    <location>
        <begin position="1"/>
        <end position="27"/>
    </location>
</feature>
<dbReference type="GO" id="GO:0009231">
    <property type="term" value="P:riboflavin biosynthetic process"/>
    <property type="evidence" value="ECO:0007669"/>
    <property type="project" value="InterPro"/>
</dbReference>
<keyword evidence="11" id="KW-0479">Metal-binding</keyword>
<dbReference type="GO" id="GO:0008531">
    <property type="term" value="F:riboflavin kinase activity"/>
    <property type="evidence" value="ECO:0007669"/>
    <property type="project" value="UniProtKB-EC"/>
</dbReference>
<dbReference type="InterPro" id="IPR023468">
    <property type="entry name" value="Riboflavin_kinase"/>
</dbReference>
<comment type="similarity">
    <text evidence="5">Belongs to the flavokinase family.</text>
</comment>
<evidence type="ECO:0000256" key="11">
    <source>
        <dbReference type="ARBA" id="ARBA00022723"/>
    </source>
</evidence>
<feature type="region of interest" description="Disordered" evidence="19">
    <location>
        <begin position="205"/>
        <end position="247"/>
    </location>
</feature>